<evidence type="ECO:0000256" key="2">
    <source>
        <dbReference type="PROSITE-ProRule" id="PRU00335"/>
    </source>
</evidence>
<dbReference type="AlphaFoldDB" id="A0A318L0J6"/>
<dbReference type="Gene3D" id="1.10.357.10">
    <property type="entry name" value="Tetracycline Repressor, domain 2"/>
    <property type="match status" value="1"/>
</dbReference>
<feature type="DNA-binding region" description="H-T-H motif" evidence="2">
    <location>
        <begin position="42"/>
        <end position="61"/>
    </location>
</feature>
<organism evidence="4 5">
    <name type="scientific">Nocardia tenerifensis</name>
    <dbReference type="NCBI Taxonomy" id="228006"/>
    <lineage>
        <taxon>Bacteria</taxon>
        <taxon>Bacillati</taxon>
        <taxon>Actinomycetota</taxon>
        <taxon>Actinomycetes</taxon>
        <taxon>Mycobacteriales</taxon>
        <taxon>Nocardiaceae</taxon>
        <taxon>Nocardia</taxon>
    </lineage>
</organism>
<dbReference type="GO" id="GO:0000976">
    <property type="term" value="F:transcription cis-regulatory region binding"/>
    <property type="evidence" value="ECO:0007669"/>
    <property type="project" value="TreeGrafter"/>
</dbReference>
<dbReference type="SUPFAM" id="SSF46689">
    <property type="entry name" value="Homeodomain-like"/>
    <property type="match status" value="1"/>
</dbReference>
<evidence type="ECO:0000313" key="4">
    <source>
        <dbReference type="EMBL" id="PXX71644.1"/>
    </source>
</evidence>
<accession>A0A318L0J6</accession>
<proteinExistence type="predicted"/>
<evidence type="ECO:0000256" key="1">
    <source>
        <dbReference type="ARBA" id="ARBA00023125"/>
    </source>
</evidence>
<dbReference type="EMBL" id="QJKF01000001">
    <property type="protein sequence ID" value="PXX71644.1"/>
    <property type="molecule type" value="Genomic_DNA"/>
</dbReference>
<name>A0A318L0J6_9NOCA</name>
<sequence length="221" mass="24193">MTIWFNHLDHKGCTLHCVGNREDLLRGARRCLEERGWANTTARDIATAAGGVSHAAIFYHFGSREALLTAALIEAVEERLTTFRDAIAQSPSADTATQFRSLWEQFDETFESQRGMWLSHFEAVLHAQQSDTLRQVLTDNQIAGRIGGVAWLTQNDASTVEADERTIRSLGSVYLALIAGVAWQRLIDPSTAPRSGDVIEGINMLASLLAAGPTPSDRGSL</sequence>
<keyword evidence="1 2" id="KW-0238">DNA-binding</keyword>
<evidence type="ECO:0000259" key="3">
    <source>
        <dbReference type="PROSITE" id="PS50977"/>
    </source>
</evidence>
<dbReference type="InterPro" id="IPR009057">
    <property type="entry name" value="Homeodomain-like_sf"/>
</dbReference>
<feature type="domain" description="HTH tetR-type" evidence="3">
    <location>
        <begin position="18"/>
        <end position="79"/>
    </location>
</feature>
<dbReference type="PANTHER" id="PTHR30055">
    <property type="entry name" value="HTH-TYPE TRANSCRIPTIONAL REGULATOR RUTR"/>
    <property type="match status" value="1"/>
</dbReference>
<gene>
    <name evidence="4" type="ORF">DFR70_1011078</name>
</gene>
<protein>
    <submittedName>
        <fullName evidence="4">TetR family transcriptional regulator</fullName>
    </submittedName>
</protein>
<dbReference type="PROSITE" id="PS50977">
    <property type="entry name" value="HTH_TETR_2"/>
    <property type="match status" value="1"/>
</dbReference>
<evidence type="ECO:0000313" key="5">
    <source>
        <dbReference type="Proteomes" id="UP000247569"/>
    </source>
</evidence>
<keyword evidence="5" id="KW-1185">Reference proteome</keyword>
<comment type="caution">
    <text evidence="4">The sequence shown here is derived from an EMBL/GenBank/DDBJ whole genome shotgun (WGS) entry which is preliminary data.</text>
</comment>
<dbReference type="GO" id="GO:0003700">
    <property type="term" value="F:DNA-binding transcription factor activity"/>
    <property type="evidence" value="ECO:0007669"/>
    <property type="project" value="TreeGrafter"/>
</dbReference>
<dbReference type="InterPro" id="IPR001647">
    <property type="entry name" value="HTH_TetR"/>
</dbReference>
<dbReference type="Pfam" id="PF00440">
    <property type="entry name" value="TetR_N"/>
    <property type="match status" value="1"/>
</dbReference>
<dbReference type="PANTHER" id="PTHR30055:SF219">
    <property type="entry name" value="TRANSCRIPTIONAL REGULATORY PROTEIN"/>
    <property type="match status" value="1"/>
</dbReference>
<reference evidence="4 5" key="1">
    <citation type="submission" date="2018-05" db="EMBL/GenBank/DDBJ databases">
        <title>Genomic Encyclopedia of Type Strains, Phase IV (KMG-IV): sequencing the most valuable type-strain genomes for metagenomic binning, comparative biology and taxonomic classification.</title>
        <authorList>
            <person name="Goeker M."/>
        </authorList>
    </citation>
    <scope>NUCLEOTIDE SEQUENCE [LARGE SCALE GENOMIC DNA]</scope>
    <source>
        <strain evidence="4 5">DSM 44704</strain>
    </source>
</reference>
<dbReference type="RefSeq" id="WP_051187959.1">
    <property type="nucleotide sequence ID" value="NZ_QJKF01000001.1"/>
</dbReference>
<dbReference type="Proteomes" id="UP000247569">
    <property type="component" value="Unassembled WGS sequence"/>
</dbReference>
<dbReference type="InterPro" id="IPR050109">
    <property type="entry name" value="HTH-type_TetR-like_transc_reg"/>
</dbReference>